<accession>A0A0F9YNV5</accession>
<dbReference type="EMBL" id="JPQZ01000081">
    <property type="protein sequence ID" value="KKO74342.1"/>
    <property type="molecule type" value="Genomic_DNA"/>
</dbReference>
<name>A0A0F9YNV5_9MICR</name>
<organism evidence="1 2">
    <name type="scientific">Vairimorpha ceranae</name>
    <dbReference type="NCBI Taxonomy" id="40302"/>
    <lineage>
        <taxon>Eukaryota</taxon>
        <taxon>Fungi</taxon>
        <taxon>Fungi incertae sedis</taxon>
        <taxon>Microsporidia</taxon>
        <taxon>Nosematidae</taxon>
        <taxon>Vairimorpha</taxon>
    </lineage>
</organism>
<gene>
    <name evidence="1" type="ORF">AAJ76_810006970</name>
</gene>
<protein>
    <submittedName>
        <fullName evidence="1">Uncharacterized protein</fullName>
    </submittedName>
</protein>
<sequence length="56" mass="7091">MFELKEEEEYKEITDIVINFYLNRFCIKCGYETKKFKRDHFVICNISLCRYRFFYI</sequence>
<dbReference type="RefSeq" id="XP_024330084.1">
    <property type="nucleotide sequence ID" value="XM_024476510.1"/>
</dbReference>
<dbReference type="AlphaFoldDB" id="A0A0F9YNV5"/>
<dbReference type="GeneID" id="36321464"/>
<comment type="caution">
    <text evidence="1">The sequence shown here is derived from an EMBL/GenBank/DDBJ whole genome shotgun (WGS) entry which is preliminary data.</text>
</comment>
<keyword evidence="2" id="KW-1185">Reference proteome</keyword>
<evidence type="ECO:0000313" key="1">
    <source>
        <dbReference type="EMBL" id="KKO74342.1"/>
    </source>
</evidence>
<proteinExistence type="predicted"/>
<evidence type="ECO:0000313" key="2">
    <source>
        <dbReference type="Proteomes" id="UP000034350"/>
    </source>
</evidence>
<dbReference type="Proteomes" id="UP000034350">
    <property type="component" value="Unassembled WGS sequence"/>
</dbReference>
<reference evidence="1 2" key="1">
    <citation type="journal article" date="2015" name="Environ. Microbiol.">
        <title>Genome analyses suggest the presence of polyploidy and recent human-driven expansions in eight global populations of the honeybee pathogen Nosema ceranae.</title>
        <authorList>
            <person name="Pelin A."/>
            <person name="Selman M."/>
            <person name="Aris-Brosou S."/>
            <person name="Farinelli L."/>
            <person name="Corradi N."/>
        </authorList>
    </citation>
    <scope>NUCLEOTIDE SEQUENCE [LARGE SCALE GENOMIC DNA]</scope>
    <source>
        <strain evidence="1 2">PA08 1199</strain>
    </source>
</reference>
<dbReference type="VEuPathDB" id="MicrosporidiaDB:AAJ76_810006970"/>